<dbReference type="OrthoDB" id="623055at2759"/>
<evidence type="ECO:0000259" key="3">
    <source>
        <dbReference type="Pfam" id="PF22754"/>
    </source>
</evidence>
<organism evidence="4 5">
    <name type="scientific">Olea europaea subsp. europaea</name>
    <dbReference type="NCBI Taxonomy" id="158383"/>
    <lineage>
        <taxon>Eukaryota</taxon>
        <taxon>Viridiplantae</taxon>
        <taxon>Streptophyta</taxon>
        <taxon>Embryophyta</taxon>
        <taxon>Tracheophyta</taxon>
        <taxon>Spermatophyta</taxon>
        <taxon>Magnoliopsida</taxon>
        <taxon>eudicotyledons</taxon>
        <taxon>Gunneridae</taxon>
        <taxon>Pentapetalae</taxon>
        <taxon>asterids</taxon>
        <taxon>lamiids</taxon>
        <taxon>Lamiales</taxon>
        <taxon>Oleaceae</taxon>
        <taxon>Oleeae</taxon>
        <taxon>Olea</taxon>
    </lineage>
</organism>
<dbReference type="GO" id="GO:0003700">
    <property type="term" value="F:DNA-binding transcription factor activity"/>
    <property type="evidence" value="ECO:0007669"/>
    <property type="project" value="TreeGrafter"/>
</dbReference>
<feature type="domain" description="Plant bHLH transcription factor ACT-like" evidence="3">
    <location>
        <begin position="1"/>
        <end position="70"/>
    </location>
</feature>
<gene>
    <name evidence="4" type="ORF">OLEA9_A035287</name>
</gene>
<evidence type="ECO:0000256" key="2">
    <source>
        <dbReference type="ARBA" id="ARBA00023242"/>
    </source>
</evidence>
<dbReference type="Pfam" id="PF22754">
    <property type="entry name" value="bHLH-TF_ACT-like_plant"/>
    <property type="match status" value="1"/>
</dbReference>
<keyword evidence="5" id="KW-1185">Reference proteome</keyword>
<reference evidence="4 5" key="1">
    <citation type="submission" date="2019-12" db="EMBL/GenBank/DDBJ databases">
        <authorList>
            <person name="Alioto T."/>
            <person name="Alioto T."/>
            <person name="Gomez Garrido J."/>
        </authorList>
    </citation>
    <scope>NUCLEOTIDE SEQUENCE [LARGE SCALE GENOMIC DNA]</scope>
</reference>
<dbReference type="PANTHER" id="PTHR31945:SF26">
    <property type="entry name" value="TRANSCRIPTION FACTOR BHLH35"/>
    <property type="match status" value="1"/>
</dbReference>
<evidence type="ECO:0000256" key="1">
    <source>
        <dbReference type="ARBA" id="ARBA00004123"/>
    </source>
</evidence>
<dbReference type="InterPro" id="IPR051358">
    <property type="entry name" value="TF_AMS/ICE1/BHLH6-like"/>
</dbReference>
<dbReference type="GO" id="GO:0043565">
    <property type="term" value="F:sequence-specific DNA binding"/>
    <property type="evidence" value="ECO:0007669"/>
    <property type="project" value="TreeGrafter"/>
</dbReference>
<proteinExistence type="predicted"/>
<dbReference type="InterPro" id="IPR054502">
    <property type="entry name" value="bHLH-TF_ACT-like_plant"/>
</dbReference>
<comment type="caution">
    <text evidence="4">The sequence shown here is derived from an EMBL/GenBank/DDBJ whole genome shotgun (WGS) entry which is preliminary data.</text>
</comment>
<sequence>MGEKTVAISLTCSKRTDTMVKLHEMFESLNLKIITVNITAFSDRVLKTVFIEADNEEIDVLKIKIETAISTLNGLHNPKVTYLY</sequence>
<comment type="subcellular location">
    <subcellularLocation>
        <location evidence="1">Nucleus</location>
    </subcellularLocation>
</comment>
<dbReference type="AlphaFoldDB" id="A0A8S0SL20"/>
<dbReference type="GO" id="GO:0005634">
    <property type="term" value="C:nucleus"/>
    <property type="evidence" value="ECO:0007669"/>
    <property type="project" value="UniProtKB-SubCell"/>
</dbReference>
<keyword evidence="2" id="KW-0539">Nucleus</keyword>
<dbReference type="EMBL" id="CACTIH010005448">
    <property type="protein sequence ID" value="CAA2993309.1"/>
    <property type="molecule type" value="Genomic_DNA"/>
</dbReference>
<evidence type="ECO:0000313" key="5">
    <source>
        <dbReference type="Proteomes" id="UP000594638"/>
    </source>
</evidence>
<protein>
    <submittedName>
        <fullName evidence="4">Transcription factor bHLH35</fullName>
    </submittedName>
</protein>
<evidence type="ECO:0000313" key="4">
    <source>
        <dbReference type="EMBL" id="CAA2993309.1"/>
    </source>
</evidence>
<dbReference type="PANTHER" id="PTHR31945">
    <property type="entry name" value="TRANSCRIPTION FACTOR SCREAM2-RELATED"/>
    <property type="match status" value="1"/>
</dbReference>
<name>A0A8S0SL20_OLEEU</name>
<dbReference type="Gramene" id="OE9A035287T1">
    <property type="protein sequence ID" value="OE9A035287C1"/>
    <property type="gene ID" value="OE9A035287"/>
</dbReference>
<accession>A0A8S0SL20</accession>
<dbReference type="Proteomes" id="UP000594638">
    <property type="component" value="Unassembled WGS sequence"/>
</dbReference>